<feature type="compositionally biased region" description="Pro residues" evidence="1">
    <location>
        <begin position="1"/>
        <end position="12"/>
    </location>
</feature>
<proteinExistence type="predicted"/>
<feature type="region of interest" description="Disordered" evidence="1">
    <location>
        <begin position="78"/>
        <end position="126"/>
    </location>
</feature>
<organism evidence="2 3">
    <name type="scientific">Actinomycetospora chibensis</name>
    <dbReference type="NCBI Taxonomy" id="663606"/>
    <lineage>
        <taxon>Bacteria</taxon>
        <taxon>Bacillati</taxon>
        <taxon>Actinomycetota</taxon>
        <taxon>Actinomycetes</taxon>
        <taxon>Pseudonocardiales</taxon>
        <taxon>Pseudonocardiaceae</taxon>
        <taxon>Actinomycetospora</taxon>
    </lineage>
</organism>
<dbReference type="Gene3D" id="1.10.8.1060">
    <property type="entry name" value="Corynebacterium glutamicum thioredoxin-dependent arsenate reductase, N-terminal domain"/>
    <property type="match status" value="1"/>
</dbReference>
<evidence type="ECO:0000313" key="2">
    <source>
        <dbReference type="EMBL" id="MFC4835262.1"/>
    </source>
</evidence>
<dbReference type="Proteomes" id="UP001595909">
    <property type="component" value="Unassembled WGS sequence"/>
</dbReference>
<reference evidence="3" key="1">
    <citation type="journal article" date="2019" name="Int. J. Syst. Evol. Microbiol.">
        <title>The Global Catalogue of Microorganisms (GCM) 10K type strain sequencing project: providing services to taxonomists for standard genome sequencing and annotation.</title>
        <authorList>
            <consortium name="The Broad Institute Genomics Platform"/>
            <consortium name="The Broad Institute Genome Sequencing Center for Infectious Disease"/>
            <person name="Wu L."/>
            <person name="Ma J."/>
        </authorList>
    </citation>
    <scope>NUCLEOTIDE SEQUENCE [LARGE SCALE GENOMIC DNA]</scope>
    <source>
        <strain evidence="3">CCUG 50347</strain>
    </source>
</reference>
<evidence type="ECO:0000256" key="1">
    <source>
        <dbReference type="SAM" id="MobiDB-lite"/>
    </source>
</evidence>
<name>A0ABV9RQ37_9PSEU</name>
<sequence length="126" mass="12936">MTSRRPPGPAPGAPLRTAAHGGHHDTARATAAAVARLSAEFPAQCAAVVSRTVDQCRRDLDGAPPGALPELLERLARQRLQDSAPGRLPPRGASRPGPPAALTGGGERSRRAGGRRSTGPSATEEL</sequence>
<gene>
    <name evidence="2" type="ORF">ACFPEL_22830</name>
</gene>
<evidence type="ECO:0000313" key="3">
    <source>
        <dbReference type="Proteomes" id="UP001595909"/>
    </source>
</evidence>
<keyword evidence="3" id="KW-1185">Reference proteome</keyword>
<feature type="region of interest" description="Disordered" evidence="1">
    <location>
        <begin position="1"/>
        <end position="29"/>
    </location>
</feature>
<accession>A0ABV9RQ37</accession>
<dbReference type="EMBL" id="JBHSIM010000049">
    <property type="protein sequence ID" value="MFC4835262.1"/>
    <property type="molecule type" value="Genomic_DNA"/>
</dbReference>
<protein>
    <submittedName>
        <fullName evidence="2">Uncharacterized protein</fullName>
    </submittedName>
</protein>
<feature type="compositionally biased region" description="Low complexity" evidence="1">
    <location>
        <begin position="81"/>
        <end position="95"/>
    </location>
</feature>
<dbReference type="RefSeq" id="WP_274186966.1">
    <property type="nucleotide sequence ID" value="NZ_BAABHN010000049.1"/>
</dbReference>
<comment type="caution">
    <text evidence="2">The sequence shown here is derived from an EMBL/GenBank/DDBJ whole genome shotgun (WGS) entry which is preliminary data.</text>
</comment>